<evidence type="ECO:0000313" key="6">
    <source>
        <dbReference type="EMBL" id="GAA2150428.1"/>
    </source>
</evidence>
<evidence type="ECO:0000256" key="4">
    <source>
        <dbReference type="ARBA" id="ARBA00023033"/>
    </source>
</evidence>
<dbReference type="Pfam" id="PF00296">
    <property type="entry name" value="Bac_luciferase"/>
    <property type="match status" value="1"/>
</dbReference>
<comment type="caution">
    <text evidence="6">The sequence shown here is derived from an EMBL/GenBank/DDBJ whole genome shotgun (WGS) entry which is preliminary data.</text>
</comment>
<keyword evidence="3" id="KW-0560">Oxidoreductase</keyword>
<evidence type="ECO:0000256" key="2">
    <source>
        <dbReference type="ARBA" id="ARBA00022643"/>
    </source>
</evidence>
<dbReference type="EMBL" id="BAAANT010000029">
    <property type="protein sequence ID" value="GAA2150428.1"/>
    <property type="molecule type" value="Genomic_DNA"/>
</dbReference>
<dbReference type="Proteomes" id="UP001422759">
    <property type="component" value="Unassembled WGS sequence"/>
</dbReference>
<keyword evidence="4" id="KW-0503">Monooxygenase</keyword>
<sequence length="286" mass="30250">MDIGVCLPIGVPGAAGSQLIEFARRADRLGFSSLTVTDRVVYDSYDSIVALSAAAAVTTRIKLVTAVLLPAYRPSTVELAKQLASLDRLSEGRLVIGVSAGMREDDYAATGTGFGTRGRRLDTMLEELREVWAGKGPVPGVGPQPVNGDIPVWGGGHSPAGLRRAARHAIGWISPGGPPQRFADQVAGFRALWDEEGRTGTPRMGANCYVALGPDGKEHAREHMLSYYAYMGKMAEHLAAGAVTEADTLRALVDGYAAAGCDELFLLPVTADPGHLDLLADAVLRR</sequence>
<protein>
    <submittedName>
        <fullName evidence="6">LLM class flavin-dependent oxidoreductase</fullName>
    </submittedName>
</protein>
<keyword evidence="2" id="KW-0288">FMN</keyword>
<accession>A0ABN2ZYY2</accession>
<dbReference type="SUPFAM" id="SSF51679">
    <property type="entry name" value="Bacterial luciferase-like"/>
    <property type="match status" value="1"/>
</dbReference>
<dbReference type="InterPro" id="IPR011251">
    <property type="entry name" value="Luciferase-like_dom"/>
</dbReference>
<gene>
    <name evidence="6" type="ORF">GCM10009760_44810</name>
</gene>
<dbReference type="InterPro" id="IPR050172">
    <property type="entry name" value="SsuD_RutA_monooxygenase"/>
</dbReference>
<name>A0ABN2ZYY2_9ACTN</name>
<evidence type="ECO:0000259" key="5">
    <source>
        <dbReference type="Pfam" id="PF00296"/>
    </source>
</evidence>
<keyword evidence="7" id="KW-1185">Reference proteome</keyword>
<evidence type="ECO:0000256" key="3">
    <source>
        <dbReference type="ARBA" id="ARBA00023002"/>
    </source>
</evidence>
<evidence type="ECO:0000313" key="7">
    <source>
        <dbReference type="Proteomes" id="UP001422759"/>
    </source>
</evidence>
<keyword evidence="1" id="KW-0285">Flavoprotein</keyword>
<evidence type="ECO:0000256" key="1">
    <source>
        <dbReference type="ARBA" id="ARBA00022630"/>
    </source>
</evidence>
<dbReference type="PANTHER" id="PTHR42847">
    <property type="entry name" value="ALKANESULFONATE MONOOXYGENASE"/>
    <property type="match status" value="1"/>
</dbReference>
<organism evidence="6 7">
    <name type="scientific">Kitasatospora kazusensis</name>
    <dbReference type="NCBI Taxonomy" id="407974"/>
    <lineage>
        <taxon>Bacteria</taxon>
        <taxon>Bacillati</taxon>
        <taxon>Actinomycetota</taxon>
        <taxon>Actinomycetes</taxon>
        <taxon>Kitasatosporales</taxon>
        <taxon>Streptomycetaceae</taxon>
        <taxon>Kitasatospora</taxon>
    </lineage>
</organism>
<dbReference type="InterPro" id="IPR036661">
    <property type="entry name" value="Luciferase-like_sf"/>
</dbReference>
<proteinExistence type="predicted"/>
<dbReference type="RefSeq" id="WP_344467698.1">
    <property type="nucleotide sequence ID" value="NZ_BAAANT010000029.1"/>
</dbReference>
<reference evidence="6 7" key="1">
    <citation type="journal article" date="2019" name="Int. J. Syst. Evol. Microbiol.">
        <title>The Global Catalogue of Microorganisms (GCM) 10K type strain sequencing project: providing services to taxonomists for standard genome sequencing and annotation.</title>
        <authorList>
            <consortium name="The Broad Institute Genomics Platform"/>
            <consortium name="The Broad Institute Genome Sequencing Center for Infectious Disease"/>
            <person name="Wu L."/>
            <person name="Ma J."/>
        </authorList>
    </citation>
    <scope>NUCLEOTIDE SEQUENCE [LARGE SCALE GENOMIC DNA]</scope>
    <source>
        <strain evidence="6 7">JCM 14560</strain>
    </source>
</reference>
<feature type="domain" description="Luciferase-like" evidence="5">
    <location>
        <begin position="1"/>
        <end position="245"/>
    </location>
</feature>
<dbReference type="PANTHER" id="PTHR42847:SF4">
    <property type="entry name" value="ALKANESULFONATE MONOOXYGENASE-RELATED"/>
    <property type="match status" value="1"/>
</dbReference>
<dbReference type="Gene3D" id="3.20.20.30">
    <property type="entry name" value="Luciferase-like domain"/>
    <property type="match status" value="1"/>
</dbReference>